<feature type="transmembrane region" description="Helical" evidence="5">
    <location>
        <begin position="306"/>
        <end position="325"/>
    </location>
</feature>
<name>A0A1X0QZF1_RHIZD</name>
<protein>
    <recommendedName>
        <fullName evidence="6">EamA domain-containing protein</fullName>
    </recommendedName>
</protein>
<feature type="transmembrane region" description="Helical" evidence="5">
    <location>
        <begin position="181"/>
        <end position="205"/>
    </location>
</feature>
<dbReference type="InterPro" id="IPR037185">
    <property type="entry name" value="EmrE-like"/>
</dbReference>
<dbReference type="Proteomes" id="UP000242414">
    <property type="component" value="Unassembled WGS sequence"/>
</dbReference>
<dbReference type="EMBL" id="KV921953">
    <property type="protein sequence ID" value="ORE05116.1"/>
    <property type="molecule type" value="Genomic_DNA"/>
</dbReference>
<comment type="subcellular location">
    <subcellularLocation>
        <location evidence="1">Membrane</location>
        <topology evidence="1">Multi-pass membrane protein</topology>
    </subcellularLocation>
</comment>
<evidence type="ECO:0000259" key="6">
    <source>
        <dbReference type="Pfam" id="PF00892"/>
    </source>
</evidence>
<reference evidence="7" key="1">
    <citation type="journal article" date="2016" name="Proc. Natl. Acad. Sci. U.S.A.">
        <title>Lipid metabolic changes in an early divergent fungus govern the establishment of a mutualistic symbiosis with endobacteria.</title>
        <authorList>
            <person name="Lastovetsky O.A."/>
            <person name="Gaspar M.L."/>
            <person name="Mondo S.J."/>
            <person name="LaButti K.M."/>
            <person name="Sandor L."/>
            <person name="Grigoriev I.V."/>
            <person name="Henry S.A."/>
            <person name="Pawlowska T.E."/>
        </authorList>
    </citation>
    <scope>NUCLEOTIDE SEQUENCE [LARGE SCALE GENOMIC DNA]</scope>
    <source>
        <strain evidence="7">ATCC 52814</strain>
    </source>
</reference>
<feature type="transmembrane region" description="Helical" evidence="5">
    <location>
        <begin position="239"/>
        <end position="257"/>
    </location>
</feature>
<dbReference type="VEuPathDB" id="FungiDB:BCV72DRAFT_4827"/>
<feature type="transmembrane region" description="Helical" evidence="5">
    <location>
        <begin position="65"/>
        <end position="82"/>
    </location>
</feature>
<feature type="transmembrane region" description="Helical" evidence="5">
    <location>
        <begin position="331"/>
        <end position="349"/>
    </location>
</feature>
<dbReference type="InterPro" id="IPR000620">
    <property type="entry name" value="EamA_dom"/>
</dbReference>
<feature type="transmembrane region" description="Helical" evidence="5">
    <location>
        <begin position="211"/>
        <end position="230"/>
    </location>
</feature>
<dbReference type="Pfam" id="PF00892">
    <property type="entry name" value="EamA"/>
    <property type="match status" value="2"/>
</dbReference>
<feature type="domain" description="EamA" evidence="6">
    <location>
        <begin position="63"/>
        <end position="195"/>
    </location>
</feature>
<keyword evidence="2 5" id="KW-0812">Transmembrane</keyword>
<feature type="transmembrane region" description="Helical" evidence="5">
    <location>
        <begin position="127"/>
        <end position="145"/>
    </location>
</feature>
<sequence>MTSEVADPAVNPIPTSVTITNESTPLLSQEATATTSSSSFRQQQQSSVWSMSTDMSIRKREIKGVILLGASSVFFAIVSVFVKYLGNTIPSFEIVLARSAIQLFLGLIVCVFLGVNPLGKKGYRRWILLRALVSASALCLFFYSLTKLPLIDATVLFFVGPIFKTIVASVVLNEMYSFKDGFYSVICFIGLLFVIKPSIFFNVIIDTSRSVAVLCALTGALMSATAYVTVRKIGQETHVLVHIVYFGFVASIISLLVYLVRLQQFVIPDYHQFNNDLWMLGAIGPIAFLGQFLLSQGLKMAPTGLASVIQASDVVLAFIFGIALFKEYPEFSTIVGSMVVVLMTTWVNVNRWRIYMTKNAAIRRRRSKDRLQQQQQQRQ</sequence>
<dbReference type="GO" id="GO:0016020">
    <property type="term" value="C:membrane"/>
    <property type="evidence" value="ECO:0007669"/>
    <property type="project" value="UniProtKB-SubCell"/>
</dbReference>
<evidence type="ECO:0000256" key="4">
    <source>
        <dbReference type="ARBA" id="ARBA00023136"/>
    </source>
</evidence>
<dbReference type="OrthoDB" id="306876at2759"/>
<evidence type="ECO:0000313" key="7">
    <source>
        <dbReference type="EMBL" id="ORE05116.1"/>
    </source>
</evidence>
<feature type="transmembrane region" description="Helical" evidence="5">
    <location>
        <begin position="94"/>
        <end position="115"/>
    </location>
</feature>
<evidence type="ECO:0000256" key="3">
    <source>
        <dbReference type="ARBA" id="ARBA00022989"/>
    </source>
</evidence>
<evidence type="ECO:0000256" key="2">
    <source>
        <dbReference type="ARBA" id="ARBA00022692"/>
    </source>
</evidence>
<feature type="transmembrane region" description="Helical" evidence="5">
    <location>
        <begin position="151"/>
        <end position="172"/>
    </location>
</feature>
<keyword evidence="3 5" id="KW-1133">Transmembrane helix</keyword>
<gene>
    <name evidence="7" type="ORF">BCV72DRAFT_4827</name>
</gene>
<feature type="transmembrane region" description="Helical" evidence="5">
    <location>
        <begin position="277"/>
        <end position="294"/>
    </location>
</feature>
<evidence type="ECO:0000256" key="5">
    <source>
        <dbReference type="SAM" id="Phobius"/>
    </source>
</evidence>
<feature type="domain" description="EamA" evidence="6">
    <location>
        <begin position="212"/>
        <end position="346"/>
    </location>
</feature>
<accession>A0A1X0QZF1</accession>
<keyword evidence="4 5" id="KW-0472">Membrane</keyword>
<dbReference type="AlphaFoldDB" id="A0A1X0QZF1"/>
<dbReference type="PANTHER" id="PTHR22911">
    <property type="entry name" value="ACYL-MALONYL CONDENSING ENZYME-RELATED"/>
    <property type="match status" value="1"/>
</dbReference>
<dbReference type="SUPFAM" id="SSF103481">
    <property type="entry name" value="Multidrug resistance efflux transporter EmrE"/>
    <property type="match status" value="2"/>
</dbReference>
<dbReference type="PANTHER" id="PTHR22911:SF6">
    <property type="entry name" value="SOLUTE CARRIER FAMILY 35 MEMBER G1"/>
    <property type="match status" value="1"/>
</dbReference>
<evidence type="ECO:0000256" key="1">
    <source>
        <dbReference type="ARBA" id="ARBA00004141"/>
    </source>
</evidence>
<proteinExistence type="predicted"/>
<organism evidence="7">
    <name type="scientific">Rhizopus microsporus var. microsporus</name>
    <dbReference type="NCBI Taxonomy" id="86635"/>
    <lineage>
        <taxon>Eukaryota</taxon>
        <taxon>Fungi</taxon>
        <taxon>Fungi incertae sedis</taxon>
        <taxon>Mucoromycota</taxon>
        <taxon>Mucoromycotina</taxon>
        <taxon>Mucoromycetes</taxon>
        <taxon>Mucorales</taxon>
        <taxon>Mucorineae</taxon>
        <taxon>Rhizopodaceae</taxon>
        <taxon>Rhizopus</taxon>
    </lineage>
</organism>